<organism evidence="2 3">
    <name type="scientific">Maccoyibacter intestinihominis</name>
    <dbReference type="NCBI Taxonomy" id="3133499"/>
    <lineage>
        <taxon>Bacteria</taxon>
        <taxon>Bacillati</taxon>
        <taxon>Bacillota</taxon>
        <taxon>Clostridia</taxon>
        <taxon>Lachnospirales</taxon>
        <taxon>Lachnospiraceae</taxon>
        <taxon>Maccoyibacter</taxon>
    </lineage>
</organism>
<protein>
    <submittedName>
        <fullName evidence="2">Uncharacterized protein</fullName>
    </submittedName>
</protein>
<feature type="transmembrane region" description="Helical" evidence="1">
    <location>
        <begin position="6"/>
        <end position="25"/>
    </location>
</feature>
<dbReference type="EMBL" id="JBBMEX010000003">
    <property type="protein sequence ID" value="MEQ2557004.1"/>
    <property type="molecule type" value="Genomic_DNA"/>
</dbReference>
<keyword evidence="1" id="KW-1133">Transmembrane helix</keyword>
<keyword evidence="1" id="KW-0472">Membrane</keyword>
<reference evidence="2 3" key="1">
    <citation type="submission" date="2024-03" db="EMBL/GenBank/DDBJ databases">
        <title>Human intestinal bacterial collection.</title>
        <authorList>
            <person name="Pauvert C."/>
            <person name="Hitch T.C.A."/>
            <person name="Clavel T."/>
        </authorList>
    </citation>
    <scope>NUCLEOTIDE SEQUENCE [LARGE SCALE GENOMIC DNA]</scope>
    <source>
        <strain evidence="2 3">CLA-AA-H185</strain>
    </source>
</reference>
<keyword evidence="3" id="KW-1185">Reference proteome</keyword>
<evidence type="ECO:0000313" key="3">
    <source>
        <dbReference type="Proteomes" id="UP001454489"/>
    </source>
</evidence>
<name>A0ABV1HBD8_9FIRM</name>
<sequence>MGIFIEIMKIVLPTIVGGIFTFLITKYTYNKNVPLDKLEIAYNRIYCPLYQLLYGKKLEEAKLDITKISFYLQKYNKYVDRTTLKAFDLFCKCKDEETLLNFKNNIYNKNTYLRRRLGYLEPGIWQMYAYSPKSEKSTIRIGVELLTCYIFVILVSVTRGFFQAIGLISVIVLLLIIIIEMICKFFRYLRYRKRERSRRS</sequence>
<accession>A0ABV1HBD8</accession>
<feature type="transmembrane region" description="Helical" evidence="1">
    <location>
        <begin position="168"/>
        <end position="189"/>
    </location>
</feature>
<dbReference type="Proteomes" id="UP001454489">
    <property type="component" value="Unassembled WGS sequence"/>
</dbReference>
<keyword evidence="1" id="KW-0812">Transmembrane</keyword>
<comment type="caution">
    <text evidence="2">The sequence shown here is derived from an EMBL/GenBank/DDBJ whole genome shotgun (WGS) entry which is preliminary data.</text>
</comment>
<proteinExistence type="predicted"/>
<feature type="transmembrane region" description="Helical" evidence="1">
    <location>
        <begin position="141"/>
        <end position="162"/>
    </location>
</feature>
<evidence type="ECO:0000256" key="1">
    <source>
        <dbReference type="SAM" id="Phobius"/>
    </source>
</evidence>
<evidence type="ECO:0000313" key="2">
    <source>
        <dbReference type="EMBL" id="MEQ2557004.1"/>
    </source>
</evidence>
<dbReference type="RefSeq" id="WP_353530095.1">
    <property type="nucleotide sequence ID" value="NZ_JBBMEX010000003.1"/>
</dbReference>
<gene>
    <name evidence="2" type="ORF">WMO43_03790</name>
</gene>